<organism evidence="2">
    <name type="scientific">Ceratitis capitata</name>
    <name type="common">Mediterranean fruit fly</name>
    <name type="synonym">Tephritis capitata</name>
    <dbReference type="NCBI Taxonomy" id="7213"/>
    <lineage>
        <taxon>Eukaryota</taxon>
        <taxon>Metazoa</taxon>
        <taxon>Ecdysozoa</taxon>
        <taxon>Arthropoda</taxon>
        <taxon>Hexapoda</taxon>
        <taxon>Insecta</taxon>
        <taxon>Pterygota</taxon>
        <taxon>Neoptera</taxon>
        <taxon>Endopterygota</taxon>
        <taxon>Diptera</taxon>
        <taxon>Brachycera</taxon>
        <taxon>Muscomorpha</taxon>
        <taxon>Tephritoidea</taxon>
        <taxon>Tephritidae</taxon>
        <taxon>Ceratitis</taxon>
        <taxon>Ceratitis</taxon>
    </lineage>
</organism>
<dbReference type="InterPro" id="IPR015897">
    <property type="entry name" value="CHK_kinase-like"/>
</dbReference>
<dbReference type="OrthoDB" id="8250698at2759"/>
<proteinExistence type="evidence at transcript level"/>
<dbReference type="PANTHER" id="PTHR11012">
    <property type="entry name" value="PROTEIN KINASE-LIKE DOMAIN-CONTAINING"/>
    <property type="match status" value="1"/>
</dbReference>
<reference evidence="2" key="1">
    <citation type="submission" date="2013-07" db="EMBL/GenBank/DDBJ databases">
        <authorList>
            <person name="Geib S."/>
        </authorList>
    </citation>
    <scope>NUCLEOTIDE SEQUENCE</scope>
</reference>
<protein>
    <recommendedName>
        <fullName evidence="1">CHK kinase-like domain-containing protein</fullName>
    </recommendedName>
</protein>
<dbReference type="EMBL" id="GAMC01005799">
    <property type="protein sequence ID" value="JAC00757.1"/>
    <property type="molecule type" value="mRNA"/>
</dbReference>
<dbReference type="AlphaFoldDB" id="W8C416"/>
<name>W8C416_CERCA</name>
<sequence length="433" mass="50571">MVIKNPNNIDIPEYLNEEFFVAALEEGLREIKIAVHEISFEWATKPGDNYCSRIYRVSVAYERYVVDQEQSMREQIRLIVKTIPINEDMRFLADVGVFLKEKQTYLDILPRLEILVDGQKFGAKCFYAVKAPIQTIVFNDLKVDGFTVASRQDQLDWAHSELILQNLGQLHATSMVLAKRDSEITKRFTLGMLCEETIIKSDKFFNLFGSTLKSLAINAENWPGFEKIAQKLHYLHANFKPICAHMADRRDNDRIIVMNHGDMWTTNFMFAYDDSRQPEKPTRSIFVDFQLNFYGSPGCDLNFLLNTSIRLNLIEDRREDLINAYYKSFSETLEFLHYDKIPTLEDLKFELRARELYGLFALFGFLPIVTMPTEWSEEKVADSMTDEELLQKKFQKLFAQERLQAQLKYSLKRLEYMGVLDEFYVKPSENGCV</sequence>
<dbReference type="SMART" id="SM00587">
    <property type="entry name" value="CHK"/>
    <property type="match status" value="1"/>
</dbReference>
<dbReference type="Pfam" id="PF02958">
    <property type="entry name" value="EcKL"/>
    <property type="match status" value="1"/>
</dbReference>
<evidence type="ECO:0000259" key="1">
    <source>
        <dbReference type="SMART" id="SM00587"/>
    </source>
</evidence>
<dbReference type="PANTHER" id="PTHR11012:SF56">
    <property type="entry name" value="CHK KINASE-LIKE DOMAIN-CONTAINING PROTEIN-RELATED"/>
    <property type="match status" value="1"/>
</dbReference>
<dbReference type="InterPro" id="IPR004119">
    <property type="entry name" value="EcKL"/>
</dbReference>
<dbReference type="SUPFAM" id="SSF56112">
    <property type="entry name" value="Protein kinase-like (PK-like)"/>
    <property type="match status" value="1"/>
</dbReference>
<feature type="domain" description="CHK kinase-like" evidence="1">
    <location>
        <begin position="136"/>
        <end position="335"/>
    </location>
</feature>
<dbReference type="InterPro" id="IPR011009">
    <property type="entry name" value="Kinase-like_dom_sf"/>
</dbReference>
<reference evidence="2" key="2">
    <citation type="journal article" date="2014" name="BMC Genomics">
        <title>A genomic perspective to assessing quality of mass-reared SIT flies used in Mediterranean fruit fly (Ceratitis capitata) eradication in California.</title>
        <authorList>
            <person name="Calla B."/>
            <person name="Hall B."/>
            <person name="Hou S."/>
            <person name="Geib S.M."/>
        </authorList>
    </citation>
    <scope>NUCLEOTIDE SEQUENCE</scope>
</reference>
<evidence type="ECO:0000313" key="2">
    <source>
        <dbReference type="EMBL" id="JAC00757.1"/>
    </source>
</evidence>
<dbReference type="Gene3D" id="3.90.1200.10">
    <property type="match status" value="1"/>
</dbReference>
<accession>W8C416</accession>